<accession>A0A382B865</accession>
<keyword evidence="2" id="KW-0274">FAD</keyword>
<dbReference type="PROSITE" id="PS51387">
    <property type="entry name" value="FAD_PCMH"/>
    <property type="match status" value="1"/>
</dbReference>
<evidence type="ECO:0000256" key="3">
    <source>
        <dbReference type="ARBA" id="ARBA00023002"/>
    </source>
</evidence>
<dbReference type="InterPro" id="IPR036318">
    <property type="entry name" value="FAD-bd_PCMH-like_sf"/>
</dbReference>
<dbReference type="Gene3D" id="3.30.43.10">
    <property type="entry name" value="Uridine Diphospho-n-acetylenolpyruvylglucosamine Reductase, domain 2"/>
    <property type="match status" value="1"/>
</dbReference>
<sequence length="279" mass="29898">MKPKAFYYERPASLEEAGTLLSEQGVFSKVVAGSQSLGPMLNLRLAQPDLLIDVTGIPEMTLVEADRESVNIGACITHANIEDGRIEDPSRGLLAKVAGGIAYRAVRNRGTIGGSLAHADPAADWISVLPLLDAELVVCSPRGTRIIAAGDLMVSSFTTTLESDELIQSVRVPKLSSLARWGFCKFCQKAGEFAHAIGAVLHDPEREVFRAVIGAIESPPIMIADAAKLFSGKSDADFATEIGEEMIRSLLSDQNITDIYLRKLSFVALKRAALEACAT</sequence>
<keyword evidence="1" id="KW-0285">Flavoprotein</keyword>
<keyword evidence="3" id="KW-0560">Oxidoreductase</keyword>
<dbReference type="InterPro" id="IPR016166">
    <property type="entry name" value="FAD-bd_PCMH"/>
</dbReference>
<protein>
    <recommendedName>
        <fullName evidence="4">FAD-binding PCMH-type domain-containing protein</fullName>
    </recommendedName>
</protein>
<name>A0A382B865_9ZZZZ</name>
<feature type="domain" description="FAD-binding PCMH-type" evidence="4">
    <location>
        <begin position="1"/>
        <end position="177"/>
    </location>
</feature>
<evidence type="ECO:0000313" key="5">
    <source>
        <dbReference type="EMBL" id="SVB09985.1"/>
    </source>
</evidence>
<gene>
    <name evidence="5" type="ORF">METZ01_LOCUS162839</name>
</gene>
<dbReference type="InterPro" id="IPR016169">
    <property type="entry name" value="FAD-bd_PCMH_sub2"/>
</dbReference>
<organism evidence="5">
    <name type="scientific">marine metagenome</name>
    <dbReference type="NCBI Taxonomy" id="408172"/>
    <lineage>
        <taxon>unclassified sequences</taxon>
        <taxon>metagenomes</taxon>
        <taxon>ecological metagenomes</taxon>
    </lineage>
</organism>
<dbReference type="GO" id="GO:0071949">
    <property type="term" value="F:FAD binding"/>
    <property type="evidence" value="ECO:0007669"/>
    <property type="project" value="InterPro"/>
</dbReference>
<dbReference type="AlphaFoldDB" id="A0A382B865"/>
<evidence type="ECO:0000256" key="1">
    <source>
        <dbReference type="ARBA" id="ARBA00022630"/>
    </source>
</evidence>
<dbReference type="PANTHER" id="PTHR42659">
    <property type="entry name" value="XANTHINE DEHYDROGENASE SUBUNIT C-RELATED"/>
    <property type="match status" value="1"/>
</dbReference>
<dbReference type="InterPro" id="IPR051312">
    <property type="entry name" value="Diverse_Substr_Oxidored"/>
</dbReference>
<dbReference type="Pfam" id="PF00941">
    <property type="entry name" value="FAD_binding_5"/>
    <property type="match status" value="1"/>
</dbReference>
<dbReference type="InterPro" id="IPR016167">
    <property type="entry name" value="FAD-bd_PCMH_sub1"/>
</dbReference>
<dbReference type="Gene3D" id="3.30.465.10">
    <property type="match status" value="1"/>
</dbReference>
<reference evidence="5" key="1">
    <citation type="submission" date="2018-05" db="EMBL/GenBank/DDBJ databases">
        <authorList>
            <person name="Lanie J.A."/>
            <person name="Ng W.-L."/>
            <person name="Kazmierczak K.M."/>
            <person name="Andrzejewski T.M."/>
            <person name="Davidsen T.M."/>
            <person name="Wayne K.J."/>
            <person name="Tettelin H."/>
            <person name="Glass J.I."/>
            <person name="Rusch D."/>
            <person name="Podicherti R."/>
            <person name="Tsui H.-C.T."/>
            <person name="Winkler M.E."/>
        </authorList>
    </citation>
    <scope>NUCLEOTIDE SEQUENCE</scope>
</reference>
<dbReference type="GO" id="GO:0016491">
    <property type="term" value="F:oxidoreductase activity"/>
    <property type="evidence" value="ECO:0007669"/>
    <property type="project" value="UniProtKB-KW"/>
</dbReference>
<dbReference type="InterPro" id="IPR002346">
    <property type="entry name" value="Mopterin_DH_FAD-bd"/>
</dbReference>
<dbReference type="SUPFAM" id="SSF56176">
    <property type="entry name" value="FAD-binding/transporter-associated domain-like"/>
    <property type="match status" value="1"/>
</dbReference>
<proteinExistence type="predicted"/>
<dbReference type="EMBL" id="UINC01028641">
    <property type="protein sequence ID" value="SVB09985.1"/>
    <property type="molecule type" value="Genomic_DNA"/>
</dbReference>
<evidence type="ECO:0000259" key="4">
    <source>
        <dbReference type="PROSITE" id="PS51387"/>
    </source>
</evidence>
<dbReference type="PANTHER" id="PTHR42659:SF2">
    <property type="entry name" value="XANTHINE DEHYDROGENASE SUBUNIT C-RELATED"/>
    <property type="match status" value="1"/>
</dbReference>
<evidence type="ECO:0000256" key="2">
    <source>
        <dbReference type="ARBA" id="ARBA00022827"/>
    </source>
</evidence>